<proteinExistence type="predicted"/>
<dbReference type="Proteomes" id="UP000552709">
    <property type="component" value="Unassembled WGS sequence"/>
</dbReference>
<dbReference type="EMBL" id="JACHFL010000005">
    <property type="protein sequence ID" value="MBB5363448.1"/>
    <property type="molecule type" value="Genomic_DNA"/>
</dbReference>
<dbReference type="Pfam" id="PF14026">
    <property type="entry name" value="SCO4226-like"/>
    <property type="match status" value="1"/>
</dbReference>
<dbReference type="RefSeq" id="WP_184132330.1">
    <property type="nucleotide sequence ID" value="NZ_JACHFL010000005.1"/>
</dbReference>
<sequence length="90" mass="10203">MPRYMVERTFADGLEIPINAEGATACLNVVDRNADLGVTWVHSYVSEDKQKTFCIYDGPTPEAIRQAAERNGLPVDQIHRVSVLDPYFYR</sequence>
<accession>A0A7W8NG64</accession>
<dbReference type="Gene3D" id="3.30.70.3090">
    <property type="entry name" value="ORF SCO4226, nickel-binding ferredoxin-like monomer"/>
    <property type="match status" value="1"/>
</dbReference>
<evidence type="ECO:0000313" key="1">
    <source>
        <dbReference type="EMBL" id="MBB5363448.1"/>
    </source>
</evidence>
<dbReference type="AlphaFoldDB" id="A0A7W8NG64"/>
<evidence type="ECO:0008006" key="3">
    <source>
        <dbReference type="Google" id="ProtNLM"/>
    </source>
</evidence>
<name>A0A7W8NG64_9DEIO</name>
<reference evidence="1 2" key="1">
    <citation type="submission" date="2020-08" db="EMBL/GenBank/DDBJ databases">
        <title>Genomic Encyclopedia of Type Strains, Phase IV (KMG-IV): sequencing the most valuable type-strain genomes for metagenomic binning, comparative biology and taxonomic classification.</title>
        <authorList>
            <person name="Goeker M."/>
        </authorList>
    </citation>
    <scope>NUCLEOTIDE SEQUENCE [LARGE SCALE GENOMIC DNA]</scope>
    <source>
        <strain evidence="1 2">DSM 27939</strain>
    </source>
</reference>
<dbReference type="InterPro" id="IPR025336">
    <property type="entry name" value="SCO4226-like"/>
</dbReference>
<organism evidence="1 2">
    <name type="scientific">Deinococcus humi</name>
    <dbReference type="NCBI Taxonomy" id="662880"/>
    <lineage>
        <taxon>Bacteria</taxon>
        <taxon>Thermotogati</taxon>
        <taxon>Deinococcota</taxon>
        <taxon>Deinococci</taxon>
        <taxon>Deinococcales</taxon>
        <taxon>Deinococcaceae</taxon>
        <taxon>Deinococcus</taxon>
    </lineage>
</organism>
<protein>
    <recommendedName>
        <fullName evidence="3">DUF4242 domain-containing protein</fullName>
    </recommendedName>
</protein>
<keyword evidence="2" id="KW-1185">Reference proteome</keyword>
<gene>
    <name evidence="1" type="ORF">HNQ08_002546</name>
</gene>
<comment type="caution">
    <text evidence="1">The sequence shown here is derived from an EMBL/GenBank/DDBJ whole genome shotgun (WGS) entry which is preliminary data.</text>
</comment>
<evidence type="ECO:0000313" key="2">
    <source>
        <dbReference type="Proteomes" id="UP000552709"/>
    </source>
</evidence>
<dbReference type="InterPro" id="IPR042557">
    <property type="entry name" value="SCO4226"/>
</dbReference>